<proteinExistence type="predicted"/>
<comment type="caution">
    <text evidence="1">The sequence shown here is derived from an EMBL/GenBank/DDBJ whole genome shotgun (WGS) entry which is preliminary data.</text>
</comment>
<name>A0A9N9NK37_9GLOM</name>
<sequence>SNMVYPQPFIVSNFFQEIDNVIKKYVIKLIHNAHYKQMCEFICYKAFQVNLNEIFTFDDDIFEPLVIEFQESEIPTPLQADEVDDDREIYLRSLIERVNQNDILKI</sequence>
<dbReference type="EMBL" id="CAJVPQ010016282">
    <property type="protein sequence ID" value="CAG8745230.1"/>
    <property type="molecule type" value="Genomic_DNA"/>
</dbReference>
<dbReference type="Proteomes" id="UP000789570">
    <property type="component" value="Unassembled WGS sequence"/>
</dbReference>
<reference evidence="1" key="1">
    <citation type="submission" date="2021-06" db="EMBL/GenBank/DDBJ databases">
        <authorList>
            <person name="Kallberg Y."/>
            <person name="Tangrot J."/>
            <person name="Rosling A."/>
        </authorList>
    </citation>
    <scope>NUCLEOTIDE SEQUENCE</scope>
    <source>
        <strain evidence="1">UK204</strain>
    </source>
</reference>
<dbReference type="OrthoDB" id="2398774at2759"/>
<evidence type="ECO:0000313" key="2">
    <source>
        <dbReference type="Proteomes" id="UP000789570"/>
    </source>
</evidence>
<feature type="non-terminal residue" evidence="1">
    <location>
        <position position="1"/>
    </location>
</feature>
<accession>A0A9N9NK37</accession>
<keyword evidence="2" id="KW-1185">Reference proteome</keyword>
<gene>
    <name evidence="1" type="ORF">FCALED_LOCUS15911</name>
</gene>
<evidence type="ECO:0000313" key="1">
    <source>
        <dbReference type="EMBL" id="CAG8745230.1"/>
    </source>
</evidence>
<organism evidence="1 2">
    <name type="scientific">Funneliformis caledonium</name>
    <dbReference type="NCBI Taxonomy" id="1117310"/>
    <lineage>
        <taxon>Eukaryota</taxon>
        <taxon>Fungi</taxon>
        <taxon>Fungi incertae sedis</taxon>
        <taxon>Mucoromycota</taxon>
        <taxon>Glomeromycotina</taxon>
        <taxon>Glomeromycetes</taxon>
        <taxon>Glomerales</taxon>
        <taxon>Glomeraceae</taxon>
        <taxon>Funneliformis</taxon>
    </lineage>
</organism>
<protein>
    <submittedName>
        <fullName evidence="1">8806_t:CDS:1</fullName>
    </submittedName>
</protein>
<dbReference type="AlphaFoldDB" id="A0A9N9NK37"/>